<sequence length="90" mass="9910">MFKDNISKTYDFFIDIQLGFTLGLTLGTPLMLFTVMLSNPAAIPALKIQNEVLANRGSSKNDTYSRITLTNLIISCLYGSSNVSNCLQAR</sequence>
<dbReference type="EMBL" id="JAPFFJ010000017">
    <property type="protein sequence ID" value="KAJ6404010.1"/>
    <property type="molecule type" value="Genomic_DNA"/>
</dbReference>
<name>A0AAD6JH47_9ROSI</name>
<comment type="caution">
    <text evidence="2">The sequence shown here is derived from an EMBL/GenBank/DDBJ whole genome shotgun (WGS) entry which is preliminary data.</text>
</comment>
<protein>
    <submittedName>
        <fullName evidence="2">Uncharacterized protein</fullName>
    </submittedName>
</protein>
<evidence type="ECO:0000313" key="2">
    <source>
        <dbReference type="EMBL" id="KAJ6404010.1"/>
    </source>
</evidence>
<dbReference type="Proteomes" id="UP001162972">
    <property type="component" value="Chromosome 2"/>
</dbReference>
<evidence type="ECO:0000256" key="1">
    <source>
        <dbReference type="SAM" id="Phobius"/>
    </source>
</evidence>
<keyword evidence="3" id="KW-1185">Reference proteome</keyword>
<keyword evidence="1" id="KW-0812">Transmembrane</keyword>
<feature type="transmembrane region" description="Helical" evidence="1">
    <location>
        <begin position="12"/>
        <end position="37"/>
    </location>
</feature>
<keyword evidence="1" id="KW-1133">Transmembrane helix</keyword>
<dbReference type="AlphaFoldDB" id="A0AAD6JH47"/>
<evidence type="ECO:0000313" key="3">
    <source>
        <dbReference type="Proteomes" id="UP001162972"/>
    </source>
</evidence>
<organism evidence="2 3">
    <name type="scientific">Salix udensis</name>
    <dbReference type="NCBI Taxonomy" id="889485"/>
    <lineage>
        <taxon>Eukaryota</taxon>
        <taxon>Viridiplantae</taxon>
        <taxon>Streptophyta</taxon>
        <taxon>Embryophyta</taxon>
        <taxon>Tracheophyta</taxon>
        <taxon>Spermatophyta</taxon>
        <taxon>Magnoliopsida</taxon>
        <taxon>eudicotyledons</taxon>
        <taxon>Gunneridae</taxon>
        <taxon>Pentapetalae</taxon>
        <taxon>rosids</taxon>
        <taxon>fabids</taxon>
        <taxon>Malpighiales</taxon>
        <taxon>Salicaceae</taxon>
        <taxon>Saliceae</taxon>
        <taxon>Salix</taxon>
    </lineage>
</organism>
<proteinExistence type="predicted"/>
<accession>A0AAD6JH47</accession>
<keyword evidence="1" id="KW-0472">Membrane</keyword>
<gene>
    <name evidence="2" type="ORF">OIU84_012245</name>
</gene>
<reference evidence="2 3" key="1">
    <citation type="journal article" date="2023" name="Int. J. Mol. Sci.">
        <title>De Novo Assembly and Annotation of 11 Diverse Shrub Willow (Salix) Genomes Reveals Novel Gene Organization in Sex-Linked Regions.</title>
        <authorList>
            <person name="Hyden B."/>
            <person name="Feng K."/>
            <person name="Yates T.B."/>
            <person name="Jawdy S."/>
            <person name="Cereghino C."/>
            <person name="Smart L.B."/>
            <person name="Muchero W."/>
        </authorList>
    </citation>
    <scope>NUCLEOTIDE SEQUENCE [LARGE SCALE GENOMIC DNA]</scope>
    <source>
        <tissue evidence="2">Shoot tip</tissue>
    </source>
</reference>